<dbReference type="InterPro" id="IPR004488">
    <property type="entry name" value="Mg/Co-transport_prot_CorA"/>
</dbReference>
<evidence type="ECO:0000256" key="7">
    <source>
        <dbReference type="ARBA" id="ARBA00022989"/>
    </source>
</evidence>
<dbReference type="GO" id="GO:0015087">
    <property type="term" value="F:cobalt ion transmembrane transporter activity"/>
    <property type="evidence" value="ECO:0007669"/>
    <property type="project" value="UniProtKB-UniRule"/>
</dbReference>
<dbReference type="FunFam" id="1.20.58.340:FF:000004">
    <property type="entry name" value="Magnesium transport protein CorA"/>
    <property type="match status" value="1"/>
</dbReference>
<dbReference type="NCBIfam" id="TIGR00383">
    <property type="entry name" value="corA"/>
    <property type="match status" value="1"/>
</dbReference>
<evidence type="ECO:0000256" key="4">
    <source>
        <dbReference type="ARBA" id="ARBA00022475"/>
    </source>
</evidence>
<comment type="catalytic activity">
    <reaction evidence="10">
        <text>Mg(2+)(in) = Mg(2+)(out)</text>
        <dbReference type="Rhea" id="RHEA:29827"/>
        <dbReference type="ChEBI" id="CHEBI:18420"/>
    </reaction>
</comment>
<evidence type="ECO:0000313" key="14">
    <source>
        <dbReference type="EMBL" id="KAA1419908.1"/>
    </source>
</evidence>
<comment type="function">
    <text evidence="11">Mediates influx of magnesium ions. Alternates between open and closed states. Activated by low cytoplasmic Mg(2+) levels. Inactive when cytoplasmic Mg(2+) levels are high.</text>
</comment>
<dbReference type="PANTHER" id="PTHR46494:SF1">
    <property type="entry name" value="CORA FAMILY METAL ION TRANSPORTER (EUROFUNG)"/>
    <property type="match status" value="1"/>
</dbReference>
<evidence type="ECO:0000256" key="5">
    <source>
        <dbReference type="ARBA" id="ARBA00022692"/>
    </source>
</evidence>
<evidence type="ECO:0000256" key="3">
    <source>
        <dbReference type="ARBA" id="ARBA00022448"/>
    </source>
</evidence>
<dbReference type="SUPFAM" id="SSF143865">
    <property type="entry name" value="CorA soluble domain-like"/>
    <property type="match status" value="1"/>
</dbReference>
<dbReference type="PANTHER" id="PTHR46494">
    <property type="entry name" value="CORA FAMILY METAL ION TRANSPORTER (EUROFUNG)"/>
    <property type="match status" value="1"/>
</dbReference>
<protein>
    <recommendedName>
        <fullName evidence="12">Magnesium transport protein CorA</fullName>
    </recommendedName>
</protein>
<evidence type="ECO:0000313" key="15">
    <source>
        <dbReference type="Proteomes" id="UP000307768"/>
    </source>
</evidence>
<dbReference type="InterPro" id="IPR045863">
    <property type="entry name" value="CorA_TM1_TM2"/>
</dbReference>
<feature type="region of interest" description="Disordered" evidence="13">
    <location>
        <begin position="1"/>
        <end position="22"/>
    </location>
</feature>
<evidence type="ECO:0000256" key="2">
    <source>
        <dbReference type="ARBA" id="ARBA00009765"/>
    </source>
</evidence>
<keyword evidence="7 12" id="KW-1133">Transmembrane helix</keyword>
<dbReference type="InterPro" id="IPR045861">
    <property type="entry name" value="CorA_cytoplasmic_dom"/>
</dbReference>
<keyword evidence="5 12" id="KW-0812">Transmembrane</keyword>
<evidence type="ECO:0000256" key="10">
    <source>
        <dbReference type="ARBA" id="ARBA00034269"/>
    </source>
</evidence>
<dbReference type="EMBL" id="VDFQ02000006">
    <property type="protein sequence ID" value="KAA1419908.1"/>
    <property type="molecule type" value="Genomic_DNA"/>
</dbReference>
<dbReference type="Gene3D" id="3.30.460.20">
    <property type="entry name" value="CorA soluble domain-like"/>
    <property type="match status" value="1"/>
</dbReference>
<sequence>MRYARGARGSGSARHERSRAPGSATVQNGFVIVECAAYRDRSIVPTDPTVHGLSEIAGTLTEPDDFVWVLLQDPTYAEFSDLQRVFGLHPLAVEDAVTARQRPKVDVYDSSAFVVLRTLKYDEASDTVKLGEVSMFVGPHYAITVRHGDWPRLDDIRERAAAQPDLLAYGSVAAAYHVVDTVVDAYQAIADELTEDVEEVEDAVFAQAPAESTARVYLLKRELVAFRKAVVPIHAPIQELLSDRSKWPVPEGLLPYFRDIADHLVHARGTIDTLDHLLDNVMQARATQISVQQNDDMRKLAAYAAMVAGPTLVAGVYGMNFEHMPELHWAVGYPLSLLLMAVIVVVLWRAFKRSGWL</sequence>
<gene>
    <name evidence="12 14" type="primary">corA</name>
    <name evidence="14" type="ORF">FE697_018600</name>
</gene>
<evidence type="ECO:0000256" key="8">
    <source>
        <dbReference type="ARBA" id="ARBA00023065"/>
    </source>
</evidence>
<evidence type="ECO:0000256" key="11">
    <source>
        <dbReference type="ARBA" id="ARBA00045497"/>
    </source>
</evidence>
<feature type="transmembrane region" description="Helical" evidence="12">
    <location>
        <begin position="331"/>
        <end position="351"/>
    </location>
</feature>
<comment type="similarity">
    <text evidence="2 12">Belongs to the CorA metal ion transporter (MIT) (TC 1.A.35) family.</text>
</comment>
<evidence type="ECO:0000256" key="9">
    <source>
        <dbReference type="ARBA" id="ARBA00023136"/>
    </source>
</evidence>
<dbReference type="CDD" id="cd12830">
    <property type="entry name" value="MtCorA-like"/>
    <property type="match status" value="1"/>
</dbReference>
<comment type="subcellular location">
    <subcellularLocation>
        <location evidence="1">Cell membrane</location>
        <topology evidence="1">Multi-pass membrane protein</topology>
    </subcellularLocation>
    <subcellularLocation>
        <location evidence="12">Membrane</location>
        <topology evidence="12">Multi-pass membrane protein</topology>
    </subcellularLocation>
</comment>
<dbReference type="Pfam" id="PF01544">
    <property type="entry name" value="CorA"/>
    <property type="match status" value="1"/>
</dbReference>
<evidence type="ECO:0000256" key="12">
    <source>
        <dbReference type="RuleBase" id="RU362010"/>
    </source>
</evidence>
<evidence type="ECO:0000256" key="6">
    <source>
        <dbReference type="ARBA" id="ARBA00022842"/>
    </source>
</evidence>
<proteinExistence type="inferred from homology"/>
<dbReference type="OrthoDB" id="9803416at2"/>
<evidence type="ECO:0000256" key="13">
    <source>
        <dbReference type="SAM" id="MobiDB-lite"/>
    </source>
</evidence>
<dbReference type="Gene3D" id="1.20.58.340">
    <property type="entry name" value="Magnesium transport protein CorA, transmembrane region"/>
    <property type="match status" value="2"/>
</dbReference>
<dbReference type="GO" id="GO:0005886">
    <property type="term" value="C:plasma membrane"/>
    <property type="evidence" value="ECO:0007669"/>
    <property type="project" value="UniProtKB-SubCell"/>
</dbReference>
<keyword evidence="3 12" id="KW-0813">Transport</keyword>
<dbReference type="GO" id="GO:0015095">
    <property type="term" value="F:magnesium ion transmembrane transporter activity"/>
    <property type="evidence" value="ECO:0007669"/>
    <property type="project" value="UniProtKB-UniRule"/>
</dbReference>
<dbReference type="GO" id="GO:0000287">
    <property type="term" value="F:magnesium ion binding"/>
    <property type="evidence" value="ECO:0007669"/>
    <property type="project" value="TreeGrafter"/>
</dbReference>
<dbReference type="Proteomes" id="UP000307768">
    <property type="component" value="Unassembled WGS sequence"/>
</dbReference>
<keyword evidence="8 12" id="KW-0406">Ion transport</keyword>
<organism evidence="14 15">
    <name type="scientific">Mumia zhuanghuii</name>
    <dbReference type="NCBI Taxonomy" id="2585211"/>
    <lineage>
        <taxon>Bacteria</taxon>
        <taxon>Bacillati</taxon>
        <taxon>Actinomycetota</taxon>
        <taxon>Actinomycetes</taxon>
        <taxon>Propionibacteriales</taxon>
        <taxon>Nocardioidaceae</taxon>
        <taxon>Mumia</taxon>
    </lineage>
</organism>
<name>A0A5Q6RPA6_9ACTN</name>
<dbReference type="InterPro" id="IPR002523">
    <property type="entry name" value="MgTranspt_CorA/ZnTranspt_ZntB"/>
</dbReference>
<feature type="transmembrane region" description="Helical" evidence="12">
    <location>
        <begin position="300"/>
        <end position="319"/>
    </location>
</feature>
<dbReference type="SUPFAM" id="SSF144083">
    <property type="entry name" value="Magnesium transport protein CorA, transmembrane region"/>
    <property type="match status" value="1"/>
</dbReference>
<dbReference type="GO" id="GO:0050897">
    <property type="term" value="F:cobalt ion binding"/>
    <property type="evidence" value="ECO:0007669"/>
    <property type="project" value="TreeGrafter"/>
</dbReference>
<comment type="caution">
    <text evidence="14">The sequence shown here is derived from an EMBL/GenBank/DDBJ whole genome shotgun (WGS) entry which is preliminary data.</text>
</comment>
<accession>A0A5Q6RPA6</accession>
<keyword evidence="9 12" id="KW-0472">Membrane</keyword>
<reference evidence="14 15" key="1">
    <citation type="submission" date="2019-09" db="EMBL/GenBank/DDBJ databases">
        <title>Mumia zhuanghuii sp. nov. isolated from the intestinal contents of plateau pika (Ochotona curzoniae) in the Qinghai-Tibet plateau of China.</title>
        <authorList>
            <person name="Tian Z."/>
        </authorList>
    </citation>
    <scope>NUCLEOTIDE SEQUENCE [LARGE SCALE GENOMIC DNA]</scope>
    <source>
        <strain evidence="15">350</strain>
    </source>
</reference>
<keyword evidence="6 12" id="KW-0460">Magnesium</keyword>
<dbReference type="AlphaFoldDB" id="A0A5Q6RPA6"/>
<keyword evidence="4 12" id="KW-1003">Cell membrane</keyword>
<evidence type="ECO:0000256" key="1">
    <source>
        <dbReference type="ARBA" id="ARBA00004651"/>
    </source>
</evidence>